<evidence type="ECO:0000256" key="1">
    <source>
        <dbReference type="SAM" id="MobiDB-lite"/>
    </source>
</evidence>
<reference evidence="3" key="1">
    <citation type="submission" date="2022-01" db="UniProtKB">
        <authorList>
            <consortium name="EnsemblMetazoa"/>
        </authorList>
    </citation>
    <scope>IDENTIFICATION</scope>
</reference>
<feature type="compositionally biased region" description="Basic and acidic residues" evidence="1">
    <location>
        <begin position="553"/>
        <end position="592"/>
    </location>
</feature>
<feature type="compositionally biased region" description="Low complexity" evidence="1">
    <location>
        <begin position="1432"/>
        <end position="1474"/>
    </location>
</feature>
<feature type="compositionally biased region" description="Polar residues" evidence="1">
    <location>
        <begin position="872"/>
        <end position="882"/>
    </location>
</feature>
<feature type="region of interest" description="Disordered" evidence="1">
    <location>
        <begin position="815"/>
        <end position="839"/>
    </location>
</feature>
<feature type="compositionally biased region" description="Basic and acidic residues" evidence="1">
    <location>
        <begin position="1549"/>
        <end position="1558"/>
    </location>
</feature>
<dbReference type="GO" id="GO:0004722">
    <property type="term" value="F:protein serine/threonine phosphatase activity"/>
    <property type="evidence" value="ECO:0007669"/>
    <property type="project" value="InterPro"/>
</dbReference>
<dbReference type="Pfam" id="PF07145">
    <property type="entry name" value="PAM2"/>
    <property type="match status" value="1"/>
</dbReference>
<feature type="region of interest" description="Disordered" evidence="1">
    <location>
        <begin position="866"/>
        <end position="900"/>
    </location>
</feature>
<protein>
    <recommendedName>
        <fullName evidence="2">PPM-type phosphatase domain-containing protein</fullName>
    </recommendedName>
</protein>
<dbReference type="InterPro" id="IPR015655">
    <property type="entry name" value="PP2C"/>
</dbReference>
<dbReference type="EnsemblMetazoa" id="XM_014384597.2">
    <property type="protein sequence ID" value="XP_014240083.1"/>
    <property type="gene ID" value="LOC106661306"/>
</dbReference>
<dbReference type="GeneID" id="106661306"/>
<name>A0A8I6TB97_CIMLE</name>
<feature type="domain" description="PPM-type phosphatase" evidence="2">
    <location>
        <begin position="138"/>
        <end position="402"/>
    </location>
</feature>
<sequence>MEDTSQDYLTKYREFFEALVKNCDLSNPLLVNNIPKYSLTQSEISGEILHWCLRYLSDRDCPTNLAALLCHKAYLEVIELCNKSPDLCGYKSQEDDYNSLKLVQVTIKKLVELCKGYSDNAMLSMLPPPPLDRLYDPILSVCAIKNGRRKMEDRHVLIQDLHALFNLKDCGSASYYAVFDGHNGTDAATYSCAHLHQFLVENENYPHYPEKALSQAFQQTDERFIDKSKKNMVLNDHLESGTTAVCVLLRPYEKKLYTAWLGDSQAILVSRGGKLKCLVNPHRPSRKDERERIESMGGDVLWLGMYRVNGFLAVSRAIGDKKYKPYVTSEPDIKTINLVGDEEFLVIASDGLWDFINPDVIMNEVYQYIAEKTAPIEDLAKHLVQLAKISSEDNISVVVVFLTDPNSLSGLVSLPSAAKKRKTCPVRTRRLVKHVEKRRCEKGMDDVKISVRWPHDHVNQHNGSEATHFTEQDMGPETDVDAADDMMVPPIVRAKALVDQANTMESWIPKQKLGASEQNWLKSLPWSYAEVVKNSPPKKEAVQNDSNDVAKAALDKEVTEPLDQPKEELEKTDEKTDEKPEIENKEGKKKANEANNDVADGEVESEEESEEEWNYTPGKENKGSSSEQNLDEQDMSQLNPNAAEFVPIFNSVKETVLASSPMKGAEQNLENIKLPSKEEFYLEISQRPGDLDSLSNERAEHVKDDSLNCVDLTLASTKVEVGDESFEGFDLSGENVKEATSMPLNETNPFSQDKIQEEMVQDHFDVTDFNFKTLEPKQSVVDDDNLTTKAPAFSLEFLSDKPDILSPIELNPAHTNLDHHTSSSGFDSESGNDEPDLTSTDKCDLVSGISFMNDCELEKNVVADEGAPLSEGTDSPAMSSPVVNEKEIDSSENKKLEEVSNETVPMNNDLMNSIYDTVGSAFSEGVEHPDLLMKETDLTNGLVNEVSSPQESATCFSDLKDELTLAPEPEQTVPEEKEHMHKNPFAFDMAENLQTMIPDNSLDVMEQSVKEESVPKEKELHVDSLQTVDFVQDLCFSECITVKSNDSHSENDGFELINTEEDSSGMKQLNGVPEPNVNLEASNPDQNNDSVTENLIENVTPTLEINQSLIPGDMLGSFEHIEKCEVNTLHMSGDLMETVTEESEHELSNLEKVVNDLVQTEVGHVSLEEIKSENTNEENLLLDEINTESKNVENVLLDEIKTESKNVENVLLDEIQLESPNVENNVKLDDTKSESTNVENNVLLDEIKSESTNIENKLMLDEIKSESTTIENNLMLDEIKPENTHVESSVEIPLEEVQKVKEQHEDASHTVVEQVPKFEDSFSPVVEETKNDLVSESQPEVPAVVSPELECINVDVDSIQKFENEIAVTTPPTTPAPGLAEENKEGLIAAAVAAAGAAAVVAATSQPSKTEDKTSVKKTTAVGAKKPEVKTTAKTATTAKTTARPTTTTLAAKKPAAATAKAPARPTTTSAKPAAPKPSTPTSKVASNKPSSKPSTPTSKTPTSPAGGVKSAITKTSVTGTTKAPLAKTAAPAAAKPKVASTVAAKPAPKTEVKKEVKTAAPAPRPSSAKLTSSRPSSATSTTKSTTAKPPTTTTAKLTSTAKPSQVLKSTTTTKAPVASKPAVSKVTAKPSSTTSTLKTATTKTTTTAKATTTTAAPKPAPATKPKTAAPTVVKKPLANDKSAKETTNLKLSTTKTAVAKKTDIKGKSIEKKVANDSLAQQVPTVTTTNGHNGLINGVTSHDDSSHVEIIDALN</sequence>
<dbReference type="Pfam" id="PF00481">
    <property type="entry name" value="PP2C"/>
    <property type="match status" value="1"/>
</dbReference>
<feature type="region of interest" description="Disordered" evidence="1">
    <location>
        <begin position="553"/>
        <end position="638"/>
    </location>
</feature>
<dbReference type="SUPFAM" id="SSF81606">
    <property type="entry name" value="PP2C-like"/>
    <property type="match status" value="1"/>
</dbReference>
<feature type="compositionally biased region" description="Acidic residues" evidence="1">
    <location>
        <begin position="599"/>
        <end position="613"/>
    </location>
</feature>
<evidence type="ECO:0000259" key="2">
    <source>
        <dbReference type="PROSITE" id="PS51746"/>
    </source>
</evidence>
<dbReference type="InterPro" id="IPR001932">
    <property type="entry name" value="PPM-type_phosphatase-like_dom"/>
</dbReference>
<dbReference type="OrthoDB" id="416093at2759"/>
<dbReference type="OMA" id="NKERDPM"/>
<dbReference type="Gene3D" id="3.60.40.10">
    <property type="entry name" value="PPM-type phosphatase domain"/>
    <property type="match status" value="1"/>
</dbReference>
<dbReference type="KEGG" id="clec:106661306"/>
<feature type="compositionally biased region" description="Low complexity" evidence="1">
    <location>
        <begin position="1628"/>
        <end position="1672"/>
    </location>
</feature>
<feature type="region of interest" description="Disordered" evidence="1">
    <location>
        <begin position="1403"/>
        <end position="1689"/>
    </location>
</feature>
<dbReference type="InterPro" id="IPR036457">
    <property type="entry name" value="PPM-type-like_dom_sf"/>
</dbReference>
<proteinExistence type="predicted"/>
<dbReference type="Proteomes" id="UP000494040">
    <property type="component" value="Unassembled WGS sequence"/>
</dbReference>
<evidence type="ECO:0000313" key="4">
    <source>
        <dbReference type="Proteomes" id="UP000494040"/>
    </source>
</evidence>
<dbReference type="SMART" id="SM00332">
    <property type="entry name" value="PP2Cc"/>
    <property type="match status" value="1"/>
</dbReference>
<dbReference type="PROSITE" id="PS51746">
    <property type="entry name" value="PPM_2"/>
    <property type="match status" value="1"/>
</dbReference>
<feature type="compositionally biased region" description="Low complexity" evidence="1">
    <location>
        <begin position="1521"/>
        <end position="1548"/>
    </location>
</feature>
<dbReference type="RefSeq" id="XP_014240083.1">
    <property type="nucleotide sequence ID" value="XM_014384597.2"/>
</dbReference>
<feature type="region of interest" description="Disordered" evidence="1">
    <location>
        <begin position="1061"/>
        <end position="1090"/>
    </location>
</feature>
<feature type="compositionally biased region" description="Low complexity" evidence="1">
    <location>
        <begin position="1572"/>
        <end position="1605"/>
    </location>
</feature>
<dbReference type="PANTHER" id="PTHR13832">
    <property type="entry name" value="PROTEIN PHOSPHATASE 2C"/>
    <property type="match status" value="1"/>
</dbReference>
<feature type="compositionally biased region" description="Low complexity" evidence="1">
    <location>
        <begin position="1489"/>
        <end position="1505"/>
    </location>
</feature>
<keyword evidence="4" id="KW-1185">Reference proteome</keyword>
<feature type="compositionally biased region" description="Polar residues" evidence="1">
    <location>
        <begin position="1079"/>
        <end position="1090"/>
    </location>
</feature>
<dbReference type="CDD" id="cd00143">
    <property type="entry name" value="PP2Cc"/>
    <property type="match status" value="1"/>
</dbReference>
<organism evidence="3 4">
    <name type="scientific">Cimex lectularius</name>
    <name type="common">Bed bug</name>
    <name type="synonym">Acanthia lectularia</name>
    <dbReference type="NCBI Taxonomy" id="79782"/>
    <lineage>
        <taxon>Eukaryota</taxon>
        <taxon>Metazoa</taxon>
        <taxon>Ecdysozoa</taxon>
        <taxon>Arthropoda</taxon>
        <taxon>Hexapoda</taxon>
        <taxon>Insecta</taxon>
        <taxon>Pterygota</taxon>
        <taxon>Neoptera</taxon>
        <taxon>Paraneoptera</taxon>
        <taxon>Hemiptera</taxon>
        <taxon>Heteroptera</taxon>
        <taxon>Panheteroptera</taxon>
        <taxon>Cimicomorpha</taxon>
        <taxon>Cimicidae</taxon>
        <taxon>Cimex</taxon>
    </lineage>
</organism>
<dbReference type="PANTHER" id="PTHR13832:SF818">
    <property type="entry name" value="SD03870P"/>
    <property type="match status" value="1"/>
</dbReference>
<accession>A0A8I6TB97</accession>
<dbReference type="InterPro" id="IPR009818">
    <property type="entry name" value="PAM2_motif"/>
</dbReference>
<evidence type="ECO:0000313" key="3">
    <source>
        <dbReference type="EnsemblMetazoa" id="XP_014240083.1"/>
    </source>
</evidence>
<feature type="compositionally biased region" description="Basic and acidic residues" evidence="1">
    <location>
        <begin position="884"/>
        <end position="898"/>
    </location>
</feature>